<dbReference type="InterPro" id="IPR036576">
    <property type="entry name" value="WRKY_dom_sf"/>
</dbReference>
<dbReference type="PROSITE" id="PS50811">
    <property type="entry name" value="WRKY"/>
    <property type="match status" value="1"/>
</dbReference>
<keyword evidence="5" id="KW-0539">Nucleus</keyword>
<evidence type="ECO:0000256" key="1">
    <source>
        <dbReference type="ARBA" id="ARBA00004123"/>
    </source>
</evidence>
<evidence type="ECO:0000256" key="6">
    <source>
        <dbReference type="SAM" id="Coils"/>
    </source>
</evidence>
<dbReference type="FunFam" id="2.20.25.80:FF:000002">
    <property type="entry name" value="probable WRKY transcription factor 31"/>
    <property type="match status" value="1"/>
</dbReference>
<dbReference type="Gene3D" id="2.20.25.80">
    <property type="entry name" value="WRKY domain"/>
    <property type="match status" value="1"/>
</dbReference>
<keyword evidence="2" id="KW-0805">Transcription regulation</keyword>
<dbReference type="SUPFAM" id="SSF118290">
    <property type="entry name" value="WRKY DNA-binding domain"/>
    <property type="match status" value="1"/>
</dbReference>
<dbReference type="EMBL" id="MW449665">
    <property type="protein sequence ID" value="QWQ79462.1"/>
    <property type="molecule type" value="mRNA"/>
</dbReference>
<dbReference type="AlphaFoldDB" id="A0A8K1B115"/>
<feature type="region of interest" description="Disordered" evidence="7">
    <location>
        <begin position="28"/>
        <end position="56"/>
    </location>
</feature>
<sequence length="551" mass="61609">MAMEIDLSLKLHAKEFHAADHHELVLVDREKDREDQKEKEKQDHEQAPQTKDHDFRDAKLDQAVVVLLDDHQATAGDHQVDDDALIMEVSMEQTKEFSLLRKEMNRMKEENKVLRNTVEQTLKDYNDLQTKLARIQQNNQDMKDPQIFLLLHGNDHNDSTQDQPKTVANNILDITPKRLPSPSHKDGIRESELGLSLRLHTDSEEQDHRVLLEDKEDNKEELATFATVQNKLQYRNDHLPAGITSHVASPANRKARVSVRVRCEAATMNDGCQWRKYGQKIAKGNPCPRAYYRCTVAPGCPVRKQVQRCLEDMSILVTTYEGTHNHPLPVGATAMASTTSAAASFMLLDSSNPLSNGTSNFTQVSLPNYHGSHMGNPSNSHLSNIRSINPNDPSKGIVLDMTNNSSYNNPPQIFPMASPSYSPSQQAGNFSWMRGNYPSFHNGNLIFPIPRRMDLHDQDQIKNWKDEENKSLMAENVTAITSNPKFRVAVAAAINSFINKESPTSTHPVGTPLSGPRDHGEISSTTGSSNGNNWVLESLLGNGNKPLGQSP</sequence>
<feature type="domain" description="WRKY" evidence="8">
    <location>
        <begin position="263"/>
        <end position="329"/>
    </location>
</feature>
<feature type="coiled-coil region" evidence="6">
    <location>
        <begin position="90"/>
        <end position="138"/>
    </location>
</feature>
<evidence type="ECO:0000313" key="9">
    <source>
        <dbReference type="EMBL" id="QWQ79462.1"/>
    </source>
</evidence>
<keyword evidence="6" id="KW-0175">Coiled coil</keyword>
<evidence type="ECO:0000256" key="3">
    <source>
        <dbReference type="ARBA" id="ARBA00023125"/>
    </source>
</evidence>
<feature type="compositionally biased region" description="Low complexity" evidence="7">
    <location>
        <begin position="523"/>
        <end position="533"/>
    </location>
</feature>
<keyword evidence="4" id="KW-0804">Transcription</keyword>
<name>A0A8K1B115_9ROSI</name>
<organism evidence="9">
    <name type="scientific">Juglans sigillata</name>
    <dbReference type="NCBI Taxonomy" id="224355"/>
    <lineage>
        <taxon>Eukaryota</taxon>
        <taxon>Viridiplantae</taxon>
        <taxon>Streptophyta</taxon>
        <taxon>Embryophyta</taxon>
        <taxon>Tracheophyta</taxon>
        <taxon>Spermatophyta</taxon>
        <taxon>Magnoliopsida</taxon>
        <taxon>eudicotyledons</taxon>
        <taxon>Gunneridae</taxon>
        <taxon>Pentapetalae</taxon>
        <taxon>rosids</taxon>
        <taxon>fabids</taxon>
        <taxon>Fagales</taxon>
        <taxon>Juglandaceae</taxon>
        <taxon>Juglans</taxon>
    </lineage>
</organism>
<evidence type="ECO:0000259" key="8">
    <source>
        <dbReference type="PROSITE" id="PS50811"/>
    </source>
</evidence>
<dbReference type="Pfam" id="PF03106">
    <property type="entry name" value="WRKY"/>
    <property type="match status" value="1"/>
</dbReference>
<dbReference type="SMART" id="SM00774">
    <property type="entry name" value="WRKY"/>
    <property type="match status" value="1"/>
</dbReference>
<proteinExistence type="evidence at transcript level"/>
<keyword evidence="3" id="KW-0238">DNA-binding</keyword>
<evidence type="ECO:0000256" key="4">
    <source>
        <dbReference type="ARBA" id="ARBA00023163"/>
    </source>
</evidence>
<accession>A0A8K1B115</accession>
<dbReference type="InterPro" id="IPR044810">
    <property type="entry name" value="WRKY_plant"/>
</dbReference>
<feature type="region of interest" description="Disordered" evidence="7">
    <location>
        <begin position="500"/>
        <end position="551"/>
    </location>
</feature>
<evidence type="ECO:0000256" key="7">
    <source>
        <dbReference type="SAM" id="MobiDB-lite"/>
    </source>
</evidence>
<evidence type="ECO:0000256" key="5">
    <source>
        <dbReference type="ARBA" id="ARBA00023242"/>
    </source>
</evidence>
<dbReference type="GO" id="GO:0003700">
    <property type="term" value="F:DNA-binding transcription factor activity"/>
    <property type="evidence" value="ECO:0007669"/>
    <property type="project" value="InterPro"/>
</dbReference>
<evidence type="ECO:0000256" key="2">
    <source>
        <dbReference type="ARBA" id="ARBA00023015"/>
    </source>
</evidence>
<dbReference type="PANTHER" id="PTHR31429:SF54">
    <property type="entry name" value="WRKY TRANSCRIPTION FACTOR 9-RELATED"/>
    <property type="match status" value="1"/>
</dbReference>
<comment type="subcellular location">
    <subcellularLocation>
        <location evidence="1">Nucleus</location>
    </subcellularLocation>
</comment>
<reference evidence="9" key="1">
    <citation type="submission" date="2021-01" db="EMBL/GenBank/DDBJ databases">
        <authorList>
            <person name="Wang Y."/>
            <person name="Zhang Z."/>
            <person name="Zhang L."/>
            <person name="Zhang S."/>
            <person name="Zhao J."/>
        </authorList>
    </citation>
    <scope>NUCLEOTIDE SEQUENCE</scope>
</reference>
<dbReference type="GO" id="GO:0043565">
    <property type="term" value="F:sequence-specific DNA binding"/>
    <property type="evidence" value="ECO:0007669"/>
    <property type="project" value="InterPro"/>
</dbReference>
<dbReference type="PANTHER" id="PTHR31429">
    <property type="entry name" value="WRKY TRANSCRIPTION FACTOR 36-RELATED"/>
    <property type="match status" value="1"/>
</dbReference>
<dbReference type="GO" id="GO:0005634">
    <property type="term" value="C:nucleus"/>
    <property type="evidence" value="ECO:0007669"/>
    <property type="project" value="UniProtKB-SubCell"/>
</dbReference>
<dbReference type="InterPro" id="IPR003657">
    <property type="entry name" value="WRKY_dom"/>
</dbReference>
<protein>
    <submittedName>
        <fullName evidence="9">WRKY40</fullName>
    </submittedName>
</protein>